<evidence type="ECO:0000313" key="1">
    <source>
        <dbReference type="EMBL" id="VBB43966.1"/>
    </source>
</evidence>
<dbReference type="AlphaFoldDB" id="A0A653A7B4"/>
<gene>
    <name evidence="1" type="ORF">TRIP_B330150</name>
</gene>
<proteinExistence type="predicted"/>
<sequence length="70" mass="7594">MTDLEYGWVGEKRMQPGEIVRRKGSSWGAPIFPGPLFPCPVSLKISTSGRNPDDVIPEGIILKMPAAVKA</sequence>
<accession>A0A653A7B4</accession>
<reference evidence="1" key="1">
    <citation type="submission" date="2018-07" db="EMBL/GenBank/DDBJ databases">
        <authorList>
            <consortium name="Genoscope - CEA"/>
            <person name="William W."/>
        </authorList>
    </citation>
    <scope>NUCLEOTIDE SEQUENCE</scope>
    <source>
        <strain evidence="1">IK1</strain>
    </source>
</reference>
<protein>
    <submittedName>
        <fullName evidence="1">Uncharacterized protein</fullName>
    </submittedName>
</protein>
<name>A0A653A7B4_UNCDX</name>
<organism evidence="1">
    <name type="scientific">Uncultured Desulfatiglans sp</name>
    <dbReference type="NCBI Taxonomy" id="1748965"/>
    <lineage>
        <taxon>Bacteria</taxon>
        <taxon>Pseudomonadati</taxon>
        <taxon>Thermodesulfobacteriota</taxon>
        <taxon>Desulfobacteria</taxon>
        <taxon>Desulfatiglandales</taxon>
        <taxon>Desulfatiglandaceae</taxon>
        <taxon>Desulfatiglans</taxon>
        <taxon>environmental samples</taxon>
    </lineage>
</organism>
<dbReference type="EMBL" id="UPXX01000027">
    <property type="protein sequence ID" value="VBB43966.1"/>
    <property type="molecule type" value="Genomic_DNA"/>
</dbReference>